<evidence type="ECO:0000313" key="3">
    <source>
        <dbReference type="Proteomes" id="UP000244110"/>
    </source>
</evidence>
<keyword evidence="1" id="KW-0812">Transmembrane</keyword>
<comment type="caution">
    <text evidence="2">The sequence shown here is derived from an EMBL/GenBank/DDBJ whole genome shotgun (WGS) entry which is preliminary data.</text>
</comment>
<accession>A0A2T5ISP2</accession>
<evidence type="ECO:0000313" key="2">
    <source>
        <dbReference type="EMBL" id="PTQ86857.1"/>
    </source>
</evidence>
<feature type="transmembrane region" description="Helical" evidence="1">
    <location>
        <begin position="79"/>
        <end position="96"/>
    </location>
</feature>
<protein>
    <recommendedName>
        <fullName evidence="4">Holin</fullName>
    </recommendedName>
</protein>
<sequence>MTEIINLLIEKDEAIRLCMFAFASILGMLFAYVNKWANGDSKSSLGSYLFGDPKAVVKAFSTLFMLWAGAGGMSYLDTLTGFNIFLAGAGIGYLVPQTADKKESGNVAAANPKSK</sequence>
<dbReference type="RefSeq" id="WP_107786406.1">
    <property type="nucleotide sequence ID" value="NZ_QAOL01000008.1"/>
</dbReference>
<dbReference type="AlphaFoldDB" id="A0A2T5ISP2"/>
<reference evidence="2 3" key="1">
    <citation type="submission" date="2018-04" db="EMBL/GenBank/DDBJ databases">
        <title>Active sludge and wastewater microbial communities from Klosterneuburg, Austria.</title>
        <authorList>
            <person name="Wagner M."/>
        </authorList>
    </citation>
    <scope>NUCLEOTIDE SEQUENCE [LARGE SCALE GENOMIC DNA]</scope>
    <source>
        <strain evidence="2 3">Nm4</strain>
    </source>
</reference>
<evidence type="ECO:0008006" key="4">
    <source>
        <dbReference type="Google" id="ProtNLM"/>
    </source>
</evidence>
<dbReference type="Proteomes" id="UP000244110">
    <property type="component" value="Unassembled WGS sequence"/>
</dbReference>
<proteinExistence type="predicted"/>
<name>A0A2T5ISP2_9PROT</name>
<keyword evidence="1" id="KW-0472">Membrane</keyword>
<feature type="transmembrane region" description="Helical" evidence="1">
    <location>
        <begin position="14"/>
        <end position="34"/>
    </location>
</feature>
<keyword evidence="1" id="KW-1133">Transmembrane helix</keyword>
<dbReference type="EMBL" id="QAOL01000008">
    <property type="protein sequence ID" value="PTQ86857.1"/>
    <property type="molecule type" value="Genomic_DNA"/>
</dbReference>
<evidence type="ECO:0000256" key="1">
    <source>
        <dbReference type="SAM" id="Phobius"/>
    </source>
</evidence>
<organism evidence="2 3">
    <name type="scientific">Nitrosomonas ureae</name>
    <dbReference type="NCBI Taxonomy" id="44577"/>
    <lineage>
        <taxon>Bacteria</taxon>
        <taxon>Pseudomonadati</taxon>
        <taxon>Pseudomonadota</taxon>
        <taxon>Betaproteobacteria</taxon>
        <taxon>Nitrosomonadales</taxon>
        <taxon>Nitrosomonadaceae</taxon>
        <taxon>Nitrosomonas</taxon>
    </lineage>
</organism>
<gene>
    <name evidence="2" type="ORF">C8R28_100852</name>
</gene>